<proteinExistence type="predicted"/>
<dbReference type="EMBL" id="CP020932">
    <property type="protein sequence ID" value="ARM86146.1"/>
    <property type="molecule type" value="Genomic_DNA"/>
</dbReference>
<protein>
    <submittedName>
        <fullName evidence="2">Uncharacterized protein</fullName>
    </submittedName>
</protein>
<organism evidence="2 3">
    <name type="scientific">Marinobacter salarius</name>
    <dbReference type="NCBI Taxonomy" id="1420917"/>
    <lineage>
        <taxon>Bacteria</taxon>
        <taxon>Pseudomonadati</taxon>
        <taxon>Pseudomonadota</taxon>
        <taxon>Gammaproteobacteria</taxon>
        <taxon>Pseudomonadales</taxon>
        <taxon>Marinobacteraceae</taxon>
        <taxon>Marinobacter</taxon>
    </lineage>
</organism>
<reference evidence="2 3" key="1">
    <citation type="submission" date="2017-04" db="EMBL/GenBank/DDBJ databases">
        <title>Genome Sequence of Marinobacter salarius strain SMR5 Isolated from a culture of the Diatom Skeletonema marinoi.</title>
        <authorList>
            <person name="Topel M."/>
            <person name="Pinder M.I.M."/>
            <person name="Johansson O.N."/>
            <person name="Kourtchenko O."/>
            <person name="Godhe A."/>
            <person name="Clarke A.K."/>
        </authorList>
    </citation>
    <scope>NUCLEOTIDE SEQUENCE [LARGE SCALE GENOMIC DNA]</scope>
    <source>
        <strain evidence="2 3">SMR5</strain>
        <plasmid evidence="3">Plasmid psmr5</plasmid>
    </source>
</reference>
<keyword evidence="1" id="KW-0472">Membrane</keyword>
<dbReference type="GeneID" id="77258032"/>
<geneLocation type="plasmid" evidence="3">
    <name>psmr5</name>
</geneLocation>
<feature type="transmembrane region" description="Helical" evidence="1">
    <location>
        <begin position="6"/>
        <end position="25"/>
    </location>
</feature>
<keyword evidence="1" id="KW-1133">Transmembrane helix</keyword>
<dbReference type="RefSeq" id="WP_085682111.1">
    <property type="nucleotide sequence ID" value="NZ_CP020932.1"/>
</dbReference>
<evidence type="ECO:0000256" key="1">
    <source>
        <dbReference type="SAM" id="Phobius"/>
    </source>
</evidence>
<feature type="transmembrane region" description="Helical" evidence="1">
    <location>
        <begin position="46"/>
        <end position="63"/>
    </location>
</feature>
<evidence type="ECO:0000313" key="2">
    <source>
        <dbReference type="EMBL" id="ARM86146.1"/>
    </source>
</evidence>
<gene>
    <name evidence="2" type="ORF">MARSALSMR5_04126</name>
</gene>
<keyword evidence="1" id="KW-0812">Transmembrane</keyword>
<feature type="transmembrane region" description="Helical" evidence="1">
    <location>
        <begin position="83"/>
        <end position="105"/>
    </location>
</feature>
<dbReference type="AlphaFoldDB" id="A0A1W6KFE9"/>
<sequence length="111" mass="11510">MKILGIMVFLMIGGVVGNALLSIVGQDAAQQAIQSELPWIADYTDALIIGIGVLLAVIVLAIPPMILNKERGVSDELGAFEKIGITTCIAGAVGSICFLFTVGYVGMTATL</sequence>
<dbReference type="Proteomes" id="UP000193100">
    <property type="component" value="Plasmid pSMR5"/>
</dbReference>
<evidence type="ECO:0000313" key="3">
    <source>
        <dbReference type="Proteomes" id="UP000193100"/>
    </source>
</evidence>
<accession>A0A1W6KFE9</accession>
<keyword evidence="2" id="KW-0614">Plasmid</keyword>
<name>A0A1W6KFE9_9GAMM</name>